<name>A0A392M2H3_9FABA</name>
<dbReference type="Proteomes" id="UP000265520">
    <property type="component" value="Unassembled WGS sequence"/>
</dbReference>
<protein>
    <submittedName>
        <fullName evidence="1">CNGC5-like protein</fullName>
    </submittedName>
</protein>
<dbReference type="AlphaFoldDB" id="A0A392M2H3"/>
<dbReference type="EMBL" id="LXQA010002342">
    <property type="protein sequence ID" value="MCH81471.1"/>
    <property type="molecule type" value="Genomic_DNA"/>
</dbReference>
<evidence type="ECO:0000313" key="2">
    <source>
        <dbReference type="Proteomes" id="UP000265520"/>
    </source>
</evidence>
<organism evidence="1 2">
    <name type="scientific">Trifolium medium</name>
    <dbReference type="NCBI Taxonomy" id="97028"/>
    <lineage>
        <taxon>Eukaryota</taxon>
        <taxon>Viridiplantae</taxon>
        <taxon>Streptophyta</taxon>
        <taxon>Embryophyta</taxon>
        <taxon>Tracheophyta</taxon>
        <taxon>Spermatophyta</taxon>
        <taxon>Magnoliopsida</taxon>
        <taxon>eudicotyledons</taxon>
        <taxon>Gunneridae</taxon>
        <taxon>Pentapetalae</taxon>
        <taxon>rosids</taxon>
        <taxon>fabids</taxon>
        <taxon>Fabales</taxon>
        <taxon>Fabaceae</taxon>
        <taxon>Papilionoideae</taxon>
        <taxon>50 kb inversion clade</taxon>
        <taxon>NPAAA clade</taxon>
        <taxon>Hologalegina</taxon>
        <taxon>IRL clade</taxon>
        <taxon>Trifolieae</taxon>
        <taxon>Trifolium</taxon>
    </lineage>
</organism>
<gene>
    <name evidence="1" type="ORF">A2U01_0002258</name>
</gene>
<reference evidence="1 2" key="1">
    <citation type="journal article" date="2018" name="Front. Plant Sci.">
        <title>Red Clover (Trifolium pratense) and Zigzag Clover (T. medium) - A Picture of Genomic Similarities and Differences.</title>
        <authorList>
            <person name="Dluhosova J."/>
            <person name="Istvanek J."/>
            <person name="Nedelnik J."/>
            <person name="Repkova J."/>
        </authorList>
    </citation>
    <scope>NUCLEOTIDE SEQUENCE [LARGE SCALE GENOMIC DNA]</scope>
    <source>
        <strain evidence="2">cv. 10/8</strain>
        <tissue evidence="1">Leaf</tissue>
    </source>
</reference>
<evidence type="ECO:0000313" key="1">
    <source>
        <dbReference type="EMBL" id="MCH81471.1"/>
    </source>
</evidence>
<sequence>MKIRKRKCERILKERKKEEELESKKELKNPISSSISKIREDNEKLVAEITREEVKNALFQMHSDKAPGPDGFNPTFYQRFWNISDNDIFEPVKE</sequence>
<proteinExistence type="predicted"/>
<comment type="caution">
    <text evidence="1">The sequence shown here is derived from an EMBL/GenBank/DDBJ whole genome shotgun (WGS) entry which is preliminary data.</text>
</comment>
<accession>A0A392M2H3</accession>
<keyword evidence="2" id="KW-1185">Reference proteome</keyword>